<accession>A0ABW4Z7G2</accession>
<keyword evidence="4 7" id="KW-0276">Fatty acid metabolism</keyword>
<comment type="PTM">
    <text evidence="9">4'-phosphopantetheine is transferred from CoA to a specific serine of apo-ACP by acpS.</text>
</comment>
<keyword evidence="12" id="KW-1185">Reference proteome</keyword>
<dbReference type="NCBIfam" id="NF002150">
    <property type="entry name" value="PRK00982.1-4"/>
    <property type="match status" value="1"/>
</dbReference>
<dbReference type="PROSITE" id="PS00012">
    <property type="entry name" value="PHOSPHOPANTETHEINE"/>
    <property type="match status" value="1"/>
</dbReference>
<comment type="PTM">
    <text evidence="7">4'-phosphopantetheine is transferred from CoA to a specific serine of apo-ACP by AcpS. This modification is essential for activity because fatty acids are bound in thioester linkage to the sulfhydryl of the prosthetic group.</text>
</comment>
<dbReference type="NCBIfam" id="NF002151">
    <property type="entry name" value="PRK00982.1-5"/>
    <property type="match status" value="1"/>
</dbReference>
<dbReference type="NCBIfam" id="TIGR00517">
    <property type="entry name" value="acyl_carrier"/>
    <property type="match status" value="1"/>
</dbReference>
<keyword evidence="1 7" id="KW-0596">Phosphopantetheine</keyword>
<evidence type="ECO:0000313" key="12">
    <source>
        <dbReference type="Proteomes" id="UP001597389"/>
    </source>
</evidence>
<dbReference type="PANTHER" id="PTHR20863:SF76">
    <property type="entry name" value="CARRIER DOMAIN-CONTAINING PROTEIN"/>
    <property type="match status" value="1"/>
</dbReference>
<feature type="modified residue" description="O-(pantetheine 4'-phosphoryl)serine" evidence="7">
    <location>
        <position position="38"/>
    </location>
</feature>
<organism evidence="11 12">
    <name type="scientific">Rubritalea tangerina</name>
    <dbReference type="NCBI Taxonomy" id="430798"/>
    <lineage>
        <taxon>Bacteria</taxon>
        <taxon>Pseudomonadati</taxon>
        <taxon>Verrucomicrobiota</taxon>
        <taxon>Verrucomicrobiia</taxon>
        <taxon>Verrucomicrobiales</taxon>
        <taxon>Rubritaleaceae</taxon>
        <taxon>Rubritalea</taxon>
    </lineage>
</organism>
<comment type="similarity">
    <text evidence="7">Belongs to the acyl carrier protein (ACP) family.</text>
</comment>
<comment type="caution">
    <text evidence="11">The sequence shown here is derived from an EMBL/GenBank/DDBJ whole genome shotgun (WGS) entry which is preliminary data.</text>
</comment>
<dbReference type="Proteomes" id="UP001597389">
    <property type="component" value="Unassembled WGS sequence"/>
</dbReference>
<comment type="subcellular location">
    <subcellularLocation>
        <location evidence="7">Cytoplasm</location>
    </subcellularLocation>
</comment>
<evidence type="ECO:0000256" key="2">
    <source>
        <dbReference type="ARBA" id="ARBA00022516"/>
    </source>
</evidence>
<sequence length="78" mass="8634">MSDSIEQKVKDIVVEQLNVTPDQVKAESKFIDDLGADSLDTVELVMAFEEEFGIEVPDEEAEKLTAVSDVIAYIEKVS</sequence>
<dbReference type="InterPro" id="IPR009081">
    <property type="entry name" value="PP-bd_ACP"/>
</dbReference>
<evidence type="ECO:0000256" key="6">
    <source>
        <dbReference type="ARBA" id="ARBA00023160"/>
    </source>
</evidence>
<keyword evidence="7" id="KW-0963">Cytoplasm</keyword>
<dbReference type="NCBIfam" id="NF002148">
    <property type="entry name" value="PRK00982.1-2"/>
    <property type="match status" value="1"/>
</dbReference>
<dbReference type="Gene3D" id="1.10.1200.10">
    <property type="entry name" value="ACP-like"/>
    <property type="match status" value="1"/>
</dbReference>
<protein>
    <recommendedName>
        <fullName evidence="7 8">Acyl carrier protein</fullName>
        <shortName evidence="7">ACP</shortName>
    </recommendedName>
</protein>
<keyword evidence="6 7" id="KW-0275">Fatty acid biosynthesis</keyword>
<dbReference type="EMBL" id="JBHUJB010000015">
    <property type="protein sequence ID" value="MFD2157918.1"/>
    <property type="molecule type" value="Genomic_DNA"/>
</dbReference>
<comment type="pathway">
    <text evidence="7 9">Lipid metabolism; fatty acid biosynthesis.</text>
</comment>
<gene>
    <name evidence="7 11" type="primary">acpP</name>
    <name evidence="11" type="ORF">ACFSW8_03285</name>
</gene>
<dbReference type="NCBIfam" id="NF002149">
    <property type="entry name" value="PRK00982.1-3"/>
    <property type="match status" value="1"/>
</dbReference>
<evidence type="ECO:0000259" key="10">
    <source>
        <dbReference type="PROSITE" id="PS50075"/>
    </source>
</evidence>
<feature type="domain" description="Carrier" evidence="10">
    <location>
        <begin position="3"/>
        <end position="78"/>
    </location>
</feature>
<evidence type="ECO:0000256" key="4">
    <source>
        <dbReference type="ARBA" id="ARBA00022832"/>
    </source>
</evidence>
<dbReference type="RefSeq" id="WP_377090132.1">
    <property type="nucleotide sequence ID" value="NZ_JBHSJL010000014.1"/>
</dbReference>
<dbReference type="SUPFAM" id="SSF47336">
    <property type="entry name" value="ACP-like"/>
    <property type="match status" value="1"/>
</dbReference>
<evidence type="ECO:0000256" key="3">
    <source>
        <dbReference type="ARBA" id="ARBA00022553"/>
    </source>
</evidence>
<dbReference type="PANTHER" id="PTHR20863">
    <property type="entry name" value="ACYL CARRIER PROTEIN"/>
    <property type="match status" value="1"/>
</dbReference>
<keyword evidence="3 7" id="KW-0597">Phosphoprotein</keyword>
<name>A0ABW4Z7G2_9BACT</name>
<evidence type="ECO:0000256" key="8">
    <source>
        <dbReference type="NCBIfam" id="TIGR00517"/>
    </source>
</evidence>
<keyword evidence="2 7" id="KW-0444">Lipid biosynthesis</keyword>
<comment type="function">
    <text evidence="7 9">Carrier of the growing fatty acid chain in fatty acid biosynthesis.</text>
</comment>
<proteinExistence type="inferred from homology"/>
<dbReference type="InterPro" id="IPR006162">
    <property type="entry name" value="Ppantetheine_attach_site"/>
</dbReference>
<evidence type="ECO:0000256" key="1">
    <source>
        <dbReference type="ARBA" id="ARBA00022450"/>
    </source>
</evidence>
<dbReference type="PROSITE" id="PS50075">
    <property type="entry name" value="CARRIER"/>
    <property type="match status" value="1"/>
</dbReference>
<dbReference type="Pfam" id="PF00550">
    <property type="entry name" value="PP-binding"/>
    <property type="match status" value="1"/>
</dbReference>
<evidence type="ECO:0000313" key="11">
    <source>
        <dbReference type="EMBL" id="MFD2157918.1"/>
    </source>
</evidence>
<reference evidence="12" key="1">
    <citation type="journal article" date="2019" name="Int. J. Syst. Evol. Microbiol.">
        <title>The Global Catalogue of Microorganisms (GCM) 10K type strain sequencing project: providing services to taxonomists for standard genome sequencing and annotation.</title>
        <authorList>
            <consortium name="The Broad Institute Genomics Platform"/>
            <consortium name="The Broad Institute Genome Sequencing Center for Infectious Disease"/>
            <person name="Wu L."/>
            <person name="Ma J."/>
        </authorList>
    </citation>
    <scope>NUCLEOTIDE SEQUENCE [LARGE SCALE GENOMIC DNA]</scope>
    <source>
        <strain evidence="12">CCUG 57942</strain>
    </source>
</reference>
<dbReference type="InterPro" id="IPR036736">
    <property type="entry name" value="ACP-like_sf"/>
</dbReference>
<evidence type="ECO:0000256" key="7">
    <source>
        <dbReference type="HAMAP-Rule" id="MF_01217"/>
    </source>
</evidence>
<keyword evidence="5 7" id="KW-0443">Lipid metabolism</keyword>
<dbReference type="HAMAP" id="MF_01217">
    <property type="entry name" value="Acyl_carrier"/>
    <property type="match status" value="1"/>
</dbReference>
<dbReference type="InterPro" id="IPR003231">
    <property type="entry name" value="ACP"/>
</dbReference>
<evidence type="ECO:0000256" key="5">
    <source>
        <dbReference type="ARBA" id="ARBA00023098"/>
    </source>
</evidence>
<evidence type="ECO:0000256" key="9">
    <source>
        <dbReference type="RuleBase" id="RU003545"/>
    </source>
</evidence>